<evidence type="ECO:0000256" key="1">
    <source>
        <dbReference type="ARBA" id="ARBA00001936"/>
    </source>
</evidence>
<evidence type="ECO:0000256" key="5">
    <source>
        <dbReference type="ARBA" id="ARBA00022801"/>
    </source>
</evidence>
<comment type="cofactor">
    <cofactor evidence="1">
        <name>Mn(2+)</name>
        <dbReference type="ChEBI" id="CHEBI:29035"/>
    </cofactor>
</comment>
<feature type="binding site" evidence="7">
    <location>
        <position position="125"/>
    </location>
    <ligand>
        <name>Zn(2+)</name>
        <dbReference type="ChEBI" id="CHEBI:29105"/>
        <label>2</label>
    </ligand>
</feature>
<accession>A0A023DDH6</accession>
<dbReference type="NCBIfam" id="TIGR01879">
    <property type="entry name" value="hydantase"/>
    <property type="match status" value="1"/>
</dbReference>
<dbReference type="Proteomes" id="UP000023561">
    <property type="component" value="Unassembled WGS sequence"/>
</dbReference>
<dbReference type="NCBIfam" id="NF006771">
    <property type="entry name" value="PRK09290.1-5"/>
    <property type="match status" value="1"/>
</dbReference>
<dbReference type="SUPFAM" id="SSF53187">
    <property type="entry name" value="Zn-dependent exopeptidases"/>
    <property type="match status" value="1"/>
</dbReference>
<feature type="binding site" evidence="7">
    <location>
        <position position="79"/>
    </location>
    <ligand>
        <name>Zn(2+)</name>
        <dbReference type="ChEBI" id="CHEBI:29105"/>
        <label>1</label>
    </ligand>
</feature>
<evidence type="ECO:0000259" key="8">
    <source>
        <dbReference type="Pfam" id="PF07687"/>
    </source>
</evidence>
<dbReference type="PANTHER" id="PTHR32494:SF19">
    <property type="entry name" value="ALLANTOATE DEIMINASE-RELATED"/>
    <property type="match status" value="1"/>
</dbReference>
<feature type="binding site" evidence="7">
    <location>
        <position position="189"/>
    </location>
    <ligand>
        <name>Zn(2+)</name>
        <dbReference type="ChEBI" id="CHEBI:29105"/>
        <label>1</label>
    </ligand>
</feature>
<dbReference type="InterPro" id="IPR036264">
    <property type="entry name" value="Bact_exopeptidase_dim_dom"/>
</dbReference>
<dbReference type="Gene3D" id="3.30.70.360">
    <property type="match status" value="1"/>
</dbReference>
<evidence type="ECO:0000256" key="2">
    <source>
        <dbReference type="ARBA" id="ARBA00006153"/>
    </source>
</evidence>
<dbReference type="GO" id="GO:0046872">
    <property type="term" value="F:metal ion binding"/>
    <property type="evidence" value="ECO:0007669"/>
    <property type="project" value="UniProtKB-KW"/>
</dbReference>
<keyword evidence="6" id="KW-0464">Manganese</keyword>
<keyword evidence="5 9" id="KW-0378">Hydrolase</keyword>
<evidence type="ECO:0000256" key="7">
    <source>
        <dbReference type="PIRSR" id="PIRSR001235-1"/>
    </source>
</evidence>
<sequence>MIQEERLWQRLMELGEIGRQPTGGITRLSFTKEERAAKEKVAAYMKEAGLFVYEDAAGNLIGRKEGTDKDAPVVLVGSHLDSVYNGGMFDGPLGVLAAVEVVQTMNENGVETKHPIEVVAFTDEEGARFRFGMIGSRAMAGALSTDELNYQDANGVSVAEAMQEAGLNPHHIGKAARKPGSVKAYVELHIEQGRVLEEANLPVGIVTGIAGLVWVKFTVEGKAEHAGATPMPLRRDPLVAAAQIIEVIEQEAKETGTTVGTVGQLHVFPGGINIIPERVEFVLDLRDLDAAVRDNVLQSINEQAQKIGKERNVKVTTELLQEMPPVLCSELVQNAAKEACQKLGLDVFSLPSGASHDGVQLVGLCPIGMIFVRSQDGVSHSPDEWSTKEDCAAGVNVLYHTVLRLATGE</sequence>
<dbReference type="AlphaFoldDB" id="A0A023DDH6"/>
<dbReference type="Pfam" id="PF01546">
    <property type="entry name" value="Peptidase_M20"/>
    <property type="match status" value="1"/>
</dbReference>
<dbReference type="InterPro" id="IPR002933">
    <property type="entry name" value="Peptidase_M20"/>
</dbReference>
<comment type="similarity">
    <text evidence="2">Belongs to the peptidase M20 family.</text>
</comment>
<gene>
    <name evidence="9" type="primary">amaB</name>
    <name evidence="9" type="ORF">GCA01S_018_00120</name>
</gene>
<organism evidence="9 10">
    <name type="scientific">Parageobacillus caldoxylosilyticus NBRC 107762</name>
    <dbReference type="NCBI Taxonomy" id="1220594"/>
    <lineage>
        <taxon>Bacteria</taxon>
        <taxon>Bacillati</taxon>
        <taxon>Bacillota</taxon>
        <taxon>Bacilli</taxon>
        <taxon>Bacillales</taxon>
        <taxon>Anoxybacillaceae</taxon>
        <taxon>Saccharococcus</taxon>
    </lineage>
</organism>
<keyword evidence="10" id="KW-1185">Reference proteome</keyword>
<dbReference type="EMBL" id="BAWO01000018">
    <property type="protein sequence ID" value="GAJ39360.1"/>
    <property type="molecule type" value="Genomic_DNA"/>
</dbReference>
<dbReference type="GO" id="GO:0016813">
    <property type="term" value="F:hydrolase activity, acting on carbon-nitrogen (but not peptide) bonds, in linear amidines"/>
    <property type="evidence" value="ECO:0007669"/>
    <property type="project" value="InterPro"/>
</dbReference>
<feature type="binding site" evidence="7">
    <location>
        <position position="90"/>
    </location>
    <ligand>
        <name>Zn(2+)</name>
        <dbReference type="ChEBI" id="CHEBI:29105"/>
        <label>1</label>
    </ligand>
</feature>
<evidence type="ECO:0000313" key="9">
    <source>
        <dbReference type="EMBL" id="GAJ39360.1"/>
    </source>
</evidence>
<comment type="caution">
    <text evidence="9">The sequence shown here is derived from an EMBL/GenBank/DDBJ whole genome shotgun (WGS) entry which is preliminary data.</text>
</comment>
<name>A0A023DDH6_9BACL</name>
<keyword evidence="4 7" id="KW-0479">Metal-binding</keyword>
<dbReference type="Gene3D" id="3.40.630.10">
    <property type="entry name" value="Zn peptidases"/>
    <property type="match status" value="1"/>
</dbReference>
<dbReference type="PIRSF" id="PIRSF001235">
    <property type="entry name" value="Amidase_carbamoylase"/>
    <property type="match status" value="1"/>
</dbReference>
<keyword evidence="7" id="KW-0862">Zinc</keyword>
<reference evidence="9 10" key="1">
    <citation type="submission" date="2014-04" db="EMBL/GenBank/DDBJ databases">
        <title>Whole genome shotgun sequence of Geobacillus caldoxylosilyticus NBRC 107762.</title>
        <authorList>
            <person name="Hosoyama A."/>
            <person name="Hosoyama Y."/>
            <person name="Katano-Makiyama Y."/>
            <person name="Tsuchikane K."/>
            <person name="Ohji S."/>
            <person name="Ichikawa N."/>
            <person name="Yamazoe A."/>
            <person name="Fujita N."/>
        </authorList>
    </citation>
    <scope>NUCLEOTIDE SEQUENCE [LARGE SCALE GENOMIC DNA]</scope>
    <source>
        <strain evidence="9 10">NBRC 107762</strain>
    </source>
</reference>
<comment type="subunit">
    <text evidence="3">Homodimer.</text>
</comment>
<protein>
    <submittedName>
        <fullName evidence="9">N-carbamoyl-L-amino acid amidohydrolase</fullName>
    </submittedName>
</protein>
<evidence type="ECO:0000256" key="4">
    <source>
        <dbReference type="ARBA" id="ARBA00022723"/>
    </source>
</evidence>
<dbReference type="SUPFAM" id="SSF55031">
    <property type="entry name" value="Bacterial exopeptidase dimerisation domain"/>
    <property type="match status" value="1"/>
</dbReference>
<dbReference type="RefSeq" id="WP_042408317.1">
    <property type="nucleotide sequence ID" value="NZ_BAWO01000018.1"/>
</dbReference>
<dbReference type="CDD" id="cd03884">
    <property type="entry name" value="M20_bAS"/>
    <property type="match status" value="1"/>
</dbReference>
<dbReference type="Pfam" id="PF07687">
    <property type="entry name" value="M20_dimer"/>
    <property type="match status" value="1"/>
</dbReference>
<feature type="binding site" evidence="7">
    <location>
        <position position="380"/>
    </location>
    <ligand>
        <name>Zn(2+)</name>
        <dbReference type="ChEBI" id="CHEBI:29105"/>
        <label>2</label>
    </ligand>
</feature>
<proteinExistence type="inferred from homology"/>
<evidence type="ECO:0000256" key="6">
    <source>
        <dbReference type="ARBA" id="ARBA00023211"/>
    </source>
</evidence>
<evidence type="ECO:0000313" key="10">
    <source>
        <dbReference type="Proteomes" id="UP000023561"/>
    </source>
</evidence>
<feature type="domain" description="Peptidase M20 dimerisation" evidence="8">
    <location>
        <begin position="208"/>
        <end position="310"/>
    </location>
</feature>
<dbReference type="InterPro" id="IPR011650">
    <property type="entry name" value="Peptidase_M20_dimer"/>
</dbReference>
<feature type="binding site" evidence="7">
    <location>
        <position position="90"/>
    </location>
    <ligand>
        <name>Zn(2+)</name>
        <dbReference type="ChEBI" id="CHEBI:29105"/>
        <label>2</label>
    </ligand>
</feature>
<dbReference type="PANTHER" id="PTHR32494">
    <property type="entry name" value="ALLANTOATE DEIMINASE-RELATED"/>
    <property type="match status" value="1"/>
</dbReference>
<dbReference type="InterPro" id="IPR010158">
    <property type="entry name" value="Amidase_Cbmase"/>
</dbReference>
<evidence type="ECO:0000256" key="3">
    <source>
        <dbReference type="ARBA" id="ARBA00011738"/>
    </source>
</evidence>
<comment type="cofactor">
    <cofactor evidence="7">
        <name>Zn(2+)</name>
        <dbReference type="ChEBI" id="CHEBI:29105"/>
    </cofactor>
    <text evidence="7">Binds 2 Zn(2+) ions per subunit.</text>
</comment>
<dbReference type="OrthoDB" id="9808195at2"/>